<name>A0AAD1XNS4_EUPCR</name>
<feature type="region of interest" description="Disordered" evidence="1">
    <location>
        <begin position="158"/>
        <end position="177"/>
    </location>
</feature>
<evidence type="ECO:0000313" key="3">
    <source>
        <dbReference type="Proteomes" id="UP001295684"/>
    </source>
</evidence>
<comment type="caution">
    <text evidence="2">The sequence shown here is derived from an EMBL/GenBank/DDBJ whole genome shotgun (WGS) entry which is preliminary data.</text>
</comment>
<feature type="region of interest" description="Disordered" evidence="1">
    <location>
        <begin position="101"/>
        <end position="145"/>
    </location>
</feature>
<sequence>MHTLKPLPVEGNLNNNAYSNRAVHGTSTPYSQSSAKSTGSRRNAEMFYGMEPGELSKSSYARMKTNLKKEASNPPRIRSSAFRIDTGLKQSPEFNKAEKAFYLQSEPASRGSRQVNSREDRLRSNKLAQAGNQLMKKQEDTESRKYKRAQKAFYLLPSSAATSQMPSRPPSQQNAGDQMMHLQQITGGAGPYGPARGSSKRFDSSASYKAAKKAFFLVDSQRSQARTELAKSSSSVHDELPINNKIYKNPTKTMKNSLYSIKEESTGFGKKAALYRNTMMTPNDRNNGGFEYDILTCSYRPKV</sequence>
<organism evidence="2 3">
    <name type="scientific">Euplotes crassus</name>
    <dbReference type="NCBI Taxonomy" id="5936"/>
    <lineage>
        <taxon>Eukaryota</taxon>
        <taxon>Sar</taxon>
        <taxon>Alveolata</taxon>
        <taxon>Ciliophora</taxon>
        <taxon>Intramacronucleata</taxon>
        <taxon>Spirotrichea</taxon>
        <taxon>Hypotrichia</taxon>
        <taxon>Euplotida</taxon>
        <taxon>Euplotidae</taxon>
        <taxon>Moneuplotes</taxon>
    </lineage>
</organism>
<feature type="region of interest" description="Disordered" evidence="1">
    <location>
        <begin position="1"/>
        <end position="43"/>
    </location>
</feature>
<reference evidence="2" key="1">
    <citation type="submission" date="2023-07" db="EMBL/GenBank/DDBJ databases">
        <authorList>
            <consortium name="AG Swart"/>
            <person name="Singh M."/>
            <person name="Singh A."/>
            <person name="Seah K."/>
            <person name="Emmerich C."/>
        </authorList>
    </citation>
    <scope>NUCLEOTIDE SEQUENCE</scope>
    <source>
        <strain evidence="2">DP1</strain>
    </source>
</reference>
<dbReference type="AlphaFoldDB" id="A0AAD1XNS4"/>
<gene>
    <name evidence="2" type="ORF">ECRASSUSDP1_LOCUS17323</name>
</gene>
<feature type="region of interest" description="Disordered" evidence="1">
    <location>
        <begin position="184"/>
        <end position="204"/>
    </location>
</feature>
<feature type="compositionally biased region" description="Polar residues" evidence="1">
    <location>
        <begin position="159"/>
        <end position="177"/>
    </location>
</feature>
<accession>A0AAD1XNS4</accession>
<proteinExistence type="predicted"/>
<evidence type="ECO:0000256" key="1">
    <source>
        <dbReference type="SAM" id="MobiDB-lite"/>
    </source>
</evidence>
<evidence type="ECO:0000313" key="2">
    <source>
        <dbReference type="EMBL" id="CAI2375955.1"/>
    </source>
</evidence>
<keyword evidence="3" id="KW-1185">Reference proteome</keyword>
<feature type="compositionally biased region" description="Polar residues" evidence="1">
    <location>
        <begin position="12"/>
        <end position="41"/>
    </location>
</feature>
<dbReference type="Proteomes" id="UP001295684">
    <property type="component" value="Unassembled WGS sequence"/>
</dbReference>
<protein>
    <submittedName>
        <fullName evidence="2">Uncharacterized protein</fullName>
    </submittedName>
</protein>
<dbReference type="EMBL" id="CAMPGE010017476">
    <property type="protein sequence ID" value="CAI2375955.1"/>
    <property type="molecule type" value="Genomic_DNA"/>
</dbReference>